<evidence type="ECO:0008006" key="4">
    <source>
        <dbReference type="Google" id="ProtNLM"/>
    </source>
</evidence>
<evidence type="ECO:0000313" key="2">
    <source>
        <dbReference type="EMBL" id="MEQ2177350.1"/>
    </source>
</evidence>
<reference evidence="2 3" key="1">
    <citation type="submission" date="2021-06" db="EMBL/GenBank/DDBJ databases">
        <authorList>
            <person name="Palmer J.M."/>
        </authorList>
    </citation>
    <scope>NUCLEOTIDE SEQUENCE [LARGE SCALE GENOMIC DNA]</scope>
    <source>
        <strain evidence="2 3">GA_2019</strain>
        <tissue evidence="2">Muscle</tissue>
    </source>
</reference>
<keyword evidence="1" id="KW-1133">Transmembrane helix</keyword>
<accession>A0ABV0P0W2</accession>
<feature type="transmembrane region" description="Helical" evidence="1">
    <location>
        <begin position="12"/>
        <end position="32"/>
    </location>
</feature>
<name>A0ABV0P0W2_9TELE</name>
<evidence type="ECO:0000313" key="3">
    <source>
        <dbReference type="Proteomes" id="UP001476798"/>
    </source>
</evidence>
<feature type="transmembrane region" description="Helical" evidence="1">
    <location>
        <begin position="103"/>
        <end position="122"/>
    </location>
</feature>
<keyword evidence="1" id="KW-0472">Membrane</keyword>
<dbReference type="EMBL" id="JAHRIO010060063">
    <property type="protein sequence ID" value="MEQ2177350.1"/>
    <property type="molecule type" value="Genomic_DNA"/>
</dbReference>
<gene>
    <name evidence="2" type="ORF">GOODEAATRI_002589</name>
</gene>
<dbReference type="Proteomes" id="UP001476798">
    <property type="component" value="Unassembled WGS sequence"/>
</dbReference>
<organism evidence="2 3">
    <name type="scientific">Goodea atripinnis</name>
    <dbReference type="NCBI Taxonomy" id="208336"/>
    <lineage>
        <taxon>Eukaryota</taxon>
        <taxon>Metazoa</taxon>
        <taxon>Chordata</taxon>
        <taxon>Craniata</taxon>
        <taxon>Vertebrata</taxon>
        <taxon>Euteleostomi</taxon>
        <taxon>Actinopterygii</taxon>
        <taxon>Neopterygii</taxon>
        <taxon>Teleostei</taxon>
        <taxon>Neoteleostei</taxon>
        <taxon>Acanthomorphata</taxon>
        <taxon>Ovalentaria</taxon>
        <taxon>Atherinomorphae</taxon>
        <taxon>Cyprinodontiformes</taxon>
        <taxon>Goodeidae</taxon>
        <taxon>Goodea</taxon>
    </lineage>
</organism>
<sequence length="124" mass="13821">MREPVPELQGDPWTCVSMVTIWFTCGLFYFLYHFAPHKQDIGLAAGPPLCCLVSYKQPILRTSTAKTTGVVALSRSALSYVWYTVLLPNLPSPSTPYSMPPHWIAGCLPLQQLVFTLLRLLLAP</sequence>
<keyword evidence="3" id="KW-1185">Reference proteome</keyword>
<comment type="caution">
    <text evidence="2">The sequence shown here is derived from an EMBL/GenBank/DDBJ whole genome shotgun (WGS) entry which is preliminary data.</text>
</comment>
<keyword evidence="1" id="KW-0812">Transmembrane</keyword>
<evidence type="ECO:0000256" key="1">
    <source>
        <dbReference type="SAM" id="Phobius"/>
    </source>
</evidence>
<proteinExistence type="predicted"/>
<protein>
    <recommendedName>
        <fullName evidence="4">ATP synthase F0 subunit 8</fullName>
    </recommendedName>
</protein>